<gene>
    <name evidence="3" type="ORF">Mal4_46860</name>
</gene>
<dbReference type="Pfam" id="PF13424">
    <property type="entry name" value="TPR_12"/>
    <property type="match status" value="1"/>
</dbReference>
<protein>
    <submittedName>
        <fullName evidence="3">Tetratricopeptide repeat protein</fullName>
    </submittedName>
</protein>
<dbReference type="SUPFAM" id="SSF48452">
    <property type="entry name" value="TPR-like"/>
    <property type="match status" value="1"/>
</dbReference>
<sequence length="393" mass="42062">MPESAPAKPTQAADPQNSLLFALASLAAVVLSLVGGGVPLLILDVPADLLAAHLLCSLPLAVAATVCMQRVPRAAVFVAGAGVGLLPVLLAQLPGHGPAGISLADVAIHSLVAMAIVSLPVGVLIQLRGRRPMTVPPAAAVLLCLLVMVVPSTLYTVTVVQRLEEKLDDLLGHSRVAKATEVAGRLQRIAPEATWQDRPVSELTTELTQQRERLAEALEHADPPRSLGEVGQYVNVCLQLDRRDRARELLRPLATAGQPLPLALDTLGLISQREEKWDESLRWYSKALEAWSAQPDRRNGAGRASALKGMALAQYQTGQLREAAASYESLVELQPTAANHLLAARFYKENDQTSRARQHAEAARELDPVASGPVAERLIRSLEQSRFGCFAGQ</sequence>
<organism evidence="3 4">
    <name type="scientific">Maioricimonas rarisocia</name>
    <dbReference type="NCBI Taxonomy" id="2528026"/>
    <lineage>
        <taxon>Bacteria</taxon>
        <taxon>Pseudomonadati</taxon>
        <taxon>Planctomycetota</taxon>
        <taxon>Planctomycetia</taxon>
        <taxon>Planctomycetales</taxon>
        <taxon>Planctomycetaceae</taxon>
        <taxon>Maioricimonas</taxon>
    </lineage>
</organism>
<keyword evidence="1" id="KW-0802">TPR repeat</keyword>
<keyword evidence="2" id="KW-0812">Transmembrane</keyword>
<feature type="transmembrane region" description="Helical" evidence="2">
    <location>
        <begin position="74"/>
        <end position="94"/>
    </location>
</feature>
<feature type="transmembrane region" description="Helical" evidence="2">
    <location>
        <begin position="106"/>
        <end position="125"/>
    </location>
</feature>
<dbReference type="PROSITE" id="PS50005">
    <property type="entry name" value="TPR"/>
    <property type="match status" value="1"/>
</dbReference>
<dbReference type="SMART" id="SM00028">
    <property type="entry name" value="TPR"/>
    <property type="match status" value="2"/>
</dbReference>
<accession>A0A517ZD12</accession>
<keyword evidence="2" id="KW-0472">Membrane</keyword>
<keyword evidence="4" id="KW-1185">Reference proteome</keyword>
<feature type="repeat" description="TPR" evidence="1">
    <location>
        <begin position="304"/>
        <end position="337"/>
    </location>
</feature>
<feature type="transmembrane region" description="Helical" evidence="2">
    <location>
        <begin position="20"/>
        <end position="43"/>
    </location>
</feature>
<feature type="transmembrane region" description="Helical" evidence="2">
    <location>
        <begin position="137"/>
        <end position="157"/>
    </location>
</feature>
<evidence type="ECO:0000313" key="4">
    <source>
        <dbReference type="Proteomes" id="UP000320496"/>
    </source>
</evidence>
<reference evidence="3 4" key="1">
    <citation type="submission" date="2019-02" db="EMBL/GenBank/DDBJ databases">
        <title>Deep-cultivation of Planctomycetes and their phenomic and genomic characterization uncovers novel biology.</title>
        <authorList>
            <person name="Wiegand S."/>
            <person name="Jogler M."/>
            <person name="Boedeker C."/>
            <person name="Pinto D."/>
            <person name="Vollmers J."/>
            <person name="Rivas-Marin E."/>
            <person name="Kohn T."/>
            <person name="Peeters S.H."/>
            <person name="Heuer A."/>
            <person name="Rast P."/>
            <person name="Oberbeckmann S."/>
            <person name="Bunk B."/>
            <person name="Jeske O."/>
            <person name="Meyerdierks A."/>
            <person name="Storesund J.E."/>
            <person name="Kallscheuer N."/>
            <person name="Luecker S."/>
            <person name="Lage O.M."/>
            <person name="Pohl T."/>
            <person name="Merkel B.J."/>
            <person name="Hornburger P."/>
            <person name="Mueller R.-W."/>
            <person name="Bruemmer F."/>
            <person name="Labrenz M."/>
            <person name="Spormann A.M."/>
            <person name="Op den Camp H."/>
            <person name="Overmann J."/>
            <person name="Amann R."/>
            <person name="Jetten M.S.M."/>
            <person name="Mascher T."/>
            <person name="Medema M.H."/>
            <person name="Devos D.P."/>
            <person name="Kaster A.-K."/>
            <person name="Ovreas L."/>
            <person name="Rohde M."/>
            <person name="Galperin M.Y."/>
            <person name="Jogler C."/>
        </authorList>
    </citation>
    <scope>NUCLEOTIDE SEQUENCE [LARGE SCALE GENOMIC DNA]</scope>
    <source>
        <strain evidence="3 4">Mal4</strain>
    </source>
</reference>
<evidence type="ECO:0000256" key="1">
    <source>
        <dbReference type="PROSITE-ProRule" id="PRU00339"/>
    </source>
</evidence>
<evidence type="ECO:0000313" key="3">
    <source>
        <dbReference type="EMBL" id="QDU40330.1"/>
    </source>
</evidence>
<dbReference type="AlphaFoldDB" id="A0A517ZD12"/>
<dbReference type="KEGG" id="mri:Mal4_46860"/>
<dbReference type="OrthoDB" id="215446at2"/>
<name>A0A517ZD12_9PLAN</name>
<keyword evidence="2" id="KW-1133">Transmembrane helix</keyword>
<dbReference type="InterPro" id="IPR019734">
    <property type="entry name" value="TPR_rpt"/>
</dbReference>
<evidence type="ECO:0000256" key="2">
    <source>
        <dbReference type="SAM" id="Phobius"/>
    </source>
</evidence>
<dbReference type="EMBL" id="CP036275">
    <property type="protein sequence ID" value="QDU40330.1"/>
    <property type="molecule type" value="Genomic_DNA"/>
</dbReference>
<feature type="transmembrane region" description="Helical" evidence="2">
    <location>
        <begin position="49"/>
        <end position="67"/>
    </location>
</feature>
<dbReference type="RefSeq" id="WP_145371564.1">
    <property type="nucleotide sequence ID" value="NZ_CP036275.1"/>
</dbReference>
<dbReference type="InterPro" id="IPR011990">
    <property type="entry name" value="TPR-like_helical_dom_sf"/>
</dbReference>
<dbReference type="Gene3D" id="1.25.40.10">
    <property type="entry name" value="Tetratricopeptide repeat domain"/>
    <property type="match status" value="1"/>
</dbReference>
<proteinExistence type="predicted"/>
<dbReference type="Proteomes" id="UP000320496">
    <property type="component" value="Chromosome"/>
</dbReference>